<dbReference type="GO" id="GO:0016887">
    <property type="term" value="F:ATP hydrolysis activity"/>
    <property type="evidence" value="ECO:0007669"/>
    <property type="project" value="InterPro"/>
</dbReference>
<dbReference type="SUPFAM" id="SSF52540">
    <property type="entry name" value="P-loop containing nucleoside triphosphate hydrolases"/>
    <property type="match status" value="1"/>
</dbReference>
<feature type="domain" description="ORC1/DEAH AAA+ ATPase" evidence="1">
    <location>
        <begin position="16"/>
        <end position="142"/>
    </location>
</feature>
<dbReference type="STRING" id="512399.A8709_32855"/>
<dbReference type="RefSeq" id="WP_065857055.1">
    <property type="nucleotide sequence ID" value="NZ_LYPC01000027.1"/>
</dbReference>
<organism evidence="2 3">
    <name type="scientific">Paenibacillus pectinilyticus</name>
    <dbReference type="NCBI Taxonomy" id="512399"/>
    <lineage>
        <taxon>Bacteria</taxon>
        <taxon>Bacillati</taxon>
        <taxon>Bacillota</taxon>
        <taxon>Bacilli</taxon>
        <taxon>Bacillales</taxon>
        <taxon>Paenibacillaceae</taxon>
        <taxon>Paenibacillus</taxon>
    </lineage>
</organism>
<reference evidence="3" key="1">
    <citation type="submission" date="2016-05" db="EMBL/GenBank/DDBJ databases">
        <title>Paenibacillus oryzae. sp. nov., isolated from the rice root.</title>
        <authorList>
            <person name="Zhang J."/>
            <person name="Zhang X."/>
        </authorList>
    </citation>
    <scope>NUCLEOTIDE SEQUENCE [LARGE SCALE GENOMIC DNA]</scope>
    <source>
        <strain evidence="3">KCTC13222</strain>
    </source>
</reference>
<evidence type="ECO:0000259" key="1">
    <source>
        <dbReference type="Pfam" id="PF13401"/>
    </source>
</evidence>
<dbReference type="Pfam" id="PF13401">
    <property type="entry name" value="AAA_22"/>
    <property type="match status" value="1"/>
</dbReference>
<accession>A0A1C0ZWV9</accession>
<evidence type="ECO:0000313" key="3">
    <source>
        <dbReference type="Proteomes" id="UP000093309"/>
    </source>
</evidence>
<dbReference type="InterPro" id="IPR027417">
    <property type="entry name" value="P-loop_NTPase"/>
</dbReference>
<proteinExistence type="predicted"/>
<dbReference type="Gene3D" id="3.40.50.300">
    <property type="entry name" value="P-loop containing nucleotide triphosphate hydrolases"/>
    <property type="match status" value="1"/>
</dbReference>
<protein>
    <recommendedName>
        <fullName evidence="1">ORC1/DEAH AAA+ ATPase domain-containing protein</fullName>
    </recommendedName>
</protein>
<gene>
    <name evidence="2" type="ORF">A8709_32855</name>
</gene>
<dbReference type="InterPro" id="IPR049945">
    <property type="entry name" value="AAA_22"/>
</dbReference>
<dbReference type="AlphaFoldDB" id="A0A1C0ZWV9"/>
<keyword evidence="3" id="KW-1185">Reference proteome</keyword>
<name>A0A1C0ZWV9_9BACL</name>
<dbReference type="Proteomes" id="UP000093309">
    <property type="component" value="Unassembled WGS sequence"/>
</dbReference>
<comment type="caution">
    <text evidence="2">The sequence shown here is derived from an EMBL/GenBank/DDBJ whole genome shotgun (WGS) entry which is preliminary data.</text>
</comment>
<dbReference type="OrthoDB" id="2607543at2"/>
<sequence>MFTDLKQSFEKFINHSQANFMFVDGSTGIGKTTFAKELIRELNSDETSVIYTQAPYIDNEREFILSLLREEMIFYKNMSKADLKTILLRKVSSCRFLVIDDSQNLLHSYRLWMNHFLFMSWLVNETDIKILYLGTIPFEHKLEEYDTIRRRSVIYNLTAS</sequence>
<dbReference type="EMBL" id="LYPC01000027">
    <property type="protein sequence ID" value="OCT12603.1"/>
    <property type="molecule type" value="Genomic_DNA"/>
</dbReference>
<evidence type="ECO:0000313" key="2">
    <source>
        <dbReference type="EMBL" id="OCT12603.1"/>
    </source>
</evidence>